<proteinExistence type="predicted"/>
<dbReference type="EMBL" id="FM954972">
    <property type="protein sequence ID" value="CAV19360.1"/>
    <property type="molecule type" value="Genomic_DNA"/>
</dbReference>
<gene>
    <name evidence="1" type="ordered locus">VS_2194</name>
</gene>
<dbReference type="STRING" id="575788.VS_2194"/>
<protein>
    <submittedName>
        <fullName evidence="1">Uncharacterized protein</fullName>
    </submittedName>
</protein>
<organism evidence="1 2">
    <name type="scientific">Vibrio atlanticus (strain LGP32)</name>
    <name type="common">Vibrio splendidus (strain Mel32)</name>
    <dbReference type="NCBI Taxonomy" id="575788"/>
    <lineage>
        <taxon>Bacteria</taxon>
        <taxon>Pseudomonadati</taxon>
        <taxon>Pseudomonadota</taxon>
        <taxon>Gammaproteobacteria</taxon>
        <taxon>Vibrionales</taxon>
        <taxon>Vibrionaceae</taxon>
        <taxon>Vibrio</taxon>
    </lineage>
</organism>
<reference evidence="1 2" key="1">
    <citation type="submission" date="2009-02" db="EMBL/GenBank/DDBJ databases">
        <title>Vibrio splendidus str. LGP32 complete genome.</title>
        <authorList>
            <person name="Mazel D."/>
            <person name="Le Roux F."/>
        </authorList>
    </citation>
    <scope>NUCLEOTIDE SEQUENCE [LARGE SCALE GENOMIC DNA]</scope>
    <source>
        <strain evidence="1 2">LGP32</strain>
    </source>
</reference>
<dbReference type="HOGENOM" id="CLU_3013155_0_0_6"/>
<sequence>MYPLSRMPAQTQNTSGELFKKDIYETEPFLCPSRTHEADPTLAFDALSLKREHFRT</sequence>
<name>B7VHZ0_VIBA3</name>
<accession>B7VHZ0</accession>
<dbReference type="KEGG" id="vsp:VS_2194"/>
<dbReference type="Proteomes" id="UP000009100">
    <property type="component" value="Chromosome 1"/>
</dbReference>
<dbReference type="AlphaFoldDB" id="B7VHZ0"/>
<evidence type="ECO:0000313" key="1">
    <source>
        <dbReference type="EMBL" id="CAV19360.1"/>
    </source>
</evidence>
<evidence type="ECO:0000313" key="2">
    <source>
        <dbReference type="Proteomes" id="UP000009100"/>
    </source>
</evidence>